<accession>A0A1Y5SDI9</accession>
<dbReference type="OrthoDB" id="9816412at2"/>
<organism evidence="2 3">
    <name type="scientific">Aquimixticola soesokkakensis</name>
    <dbReference type="NCBI Taxonomy" id="1519096"/>
    <lineage>
        <taxon>Bacteria</taxon>
        <taxon>Pseudomonadati</taxon>
        <taxon>Pseudomonadota</taxon>
        <taxon>Alphaproteobacteria</taxon>
        <taxon>Rhodobacterales</taxon>
        <taxon>Paracoccaceae</taxon>
        <taxon>Aquimixticola</taxon>
    </lineage>
</organism>
<feature type="region of interest" description="Disordered" evidence="1">
    <location>
        <begin position="202"/>
        <end position="232"/>
    </location>
</feature>
<dbReference type="AlphaFoldDB" id="A0A1Y5SDI9"/>
<keyword evidence="3" id="KW-1185">Reference proteome</keyword>
<evidence type="ECO:0008006" key="4">
    <source>
        <dbReference type="Google" id="ProtNLM"/>
    </source>
</evidence>
<evidence type="ECO:0000313" key="3">
    <source>
        <dbReference type="Proteomes" id="UP000193862"/>
    </source>
</evidence>
<name>A0A1Y5SDI9_9RHOB</name>
<gene>
    <name evidence="2" type="ORF">AQS8620_01428</name>
</gene>
<protein>
    <recommendedName>
        <fullName evidence="4">Mu-like prophage I protein</fullName>
    </recommendedName>
</protein>
<sequence>MTAKPLTARIEVFRTGTFTPLQGGDLTFSAADLRAMADAYNADTAPAPIVVGHPDVDAPAFGWVESFDFDANADRLFANVHEIEPSFAELVKAGRFKKVSMAFFAPTQGHNPVPGTWYPKHVGFLGAAAPAVSGLKNAQFAGKADVVFTANFGERGFEETASLFRMLREFLLMNFDKKEVDEALPAYRLEWLDSMEIEKREDHPRFSASDPIPEKPKSPTKEPAVTKQPDPAFAEREAQLSEREKSLAAREKTIAHDKNAAFSEELVSAGKLLPASKDKVVALLDALPTDATVSFSEGGEKLSTADALRAVLQAQPKVVSFGALDNPDGLGGTRAAAFAADGHTVDPAQLETHTKALAYQRSHPDTAYLDAVRAVS</sequence>
<reference evidence="2 3" key="1">
    <citation type="submission" date="2017-03" db="EMBL/GenBank/DDBJ databases">
        <authorList>
            <person name="Afonso C.L."/>
            <person name="Miller P.J."/>
            <person name="Scott M.A."/>
            <person name="Spackman E."/>
            <person name="Goraichik I."/>
            <person name="Dimitrov K.M."/>
            <person name="Suarez D.L."/>
            <person name="Swayne D.E."/>
        </authorList>
    </citation>
    <scope>NUCLEOTIDE SEQUENCE [LARGE SCALE GENOMIC DNA]</scope>
    <source>
        <strain evidence="2 3">CECT 8620</strain>
    </source>
</reference>
<dbReference type="Proteomes" id="UP000193862">
    <property type="component" value="Unassembled WGS sequence"/>
</dbReference>
<evidence type="ECO:0000256" key="1">
    <source>
        <dbReference type="SAM" id="MobiDB-lite"/>
    </source>
</evidence>
<dbReference type="EMBL" id="FWFS01000004">
    <property type="protein sequence ID" value="SLN38140.1"/>
    <property type="molecule type" value="Genomic_DNA"/>
</dbReference>
<proteinExistence type="predicted"/>
<dbReference type="RefSeq" id="WP_085836129.1">
    <property type="nucleotide sequence ID" value="NZ_FWFS01000004.1"/>
</dbReference>
<evidence type="ECO:0000313" key="2">
    <source>
        <dbReference type="EMBL" id="SLN38140.1"/>
    </source>
</evidence>